<dbReference type="InterPro" id="IPR001638">
    <property type="entry name" value="Solute-binding_3/MltF_N"/>
</dbReference>
<comment type="caution">
    <text evidence="9">The sequence shown here is derived from an EMBL/GenBank/DDBJ whole genome shotgun (WGS) entry which is preliminary data.</text>
</comment>
<organism evidence="9 10">
    <name type="scientific">Paenibacillus zeisoli</name>
    <dbReference type="NCBI Taxonomy" id="2496267"/>
    <lineage>
        <taxon>Bacteria</taxon>
        <taxon>Bacillati</taxon>
        <taxon>Bacillota</taxon>
        <taxon>Bacilli</taxon>
        <taxon>Bacillales</taxon>
        <taxon>Paenibacillaceae</taxon>
        <taxon>Paenibacillus</taxon>
    </lineage>
</organism>
<dbReference type="FunFam" id="3.40.190.10:FF:000050">
    <property type="entry name" value="Sulfonate ABC transporter substrate-binding protein"/>
    <property type="match status" value="1"/>
</dbReference>
<comment type="function">
    <text evidence="5">Part of a binding-protein-dependent transport system for aliphatic sulfonates. Putative binding protein.</text>
</comment>
<keyword evidence="4 7" id="KW-0732">Signal</keyword>
<dbReference type="PANTHER" id="PTHR30024:SF42">
    <property type="entry name" value="ALIPHATIC SULFONATES-BINDING PROTEIN-RELATED"/>
    <property type="match status" value="1"/>
</dbReference>
<dbReference type="Proteomes" id="UP000272464">
    <property type="component" value="Unassembled WGS sequence"/>
</dbReference>
<dbReference type="InterPro" id="IPR015168">
    <property type="entry name" value="SsuA/THI5"/>
</dbReference>
<feature type="chain" id="PRO_5019007380" description="Putative aliphatic sulfonates-binding protein" evidence="7">
    <location>
        <begin position="27"/>
        <end position="340"/>
    </location>
</feature>
<dbReference type="EMBL" id="RZNX01000006">
    <property type="protein sequence ID" value="RUT29587.1"/>
    <property type="molecule type" value="Genomic_DNA"/>
</dbReference>
<dbReference type="Pfam" id="PF09084">
    <property type="entry name" value="NMT1"/>
    <property type="match status" value="1"/>
</dbReference>
<dbReference type="AlphaFoldDB" id="A0A433X6F9"/>
<keyword evidence="3" id="KW-0813">Transport</keyword>
<dbReference type="InterPro" id="IPR010067">
    <property type="entry name" value="ABC_SsuA_sub-bd"/>
</dbReference>
<dbReference type="OrthoDB" id="286202at2"/>
<dbReference type="GO" id="GO:0042597">
    <property type="term" value="C:periplasmic space"/>
    <property type="evidence" value="ECO:0007669"/>
    <property type="project" value="UniProtKB-SubCell"/>
</dbReference>
<dbReference type="SMART" id="SM00062">
    <property type="entry name" value="PBPb"/>
    <property type="match status" value="1"/>
</dbReference>
<feature type="domain" description="Solute-binding protein family 3/N-terminal" evidence="8">
    <location>
        <begin position="42"/>
        <end position="271"/>
    </location>
</feature>
<evidence type="ECO:0000256" key="3">
    <source>
        <dbReference type="ARBA" id="ARBA00022448"/>
    </source>
</evidence>
<dbReference type="PROSITE" id="PS51257">
    <property type="entry name" value="PROKAR_LIPOPROTEIN"/>
    <property type="match status" value="1"/>
</dbReference>
<evidence type="ECO:0000256" key="1">
    <source>
        <dbReference type="ARBA" id="ARBA00004418"/>
    </source>
</evidence>
<evidence type="ECO:0000313" key="10">
    <source>
        <dbReference type="Proteomes" id="UP000272464"/>
    </source>
</evidence>
<evidence type="ECO:0000256" key="7">
    <source>
        <dbReference type="SAM" id="SignalP"/>
    </source>
</evidence>
<evidence type="ECO:0000256" key="5">
    <source>
        <dbReference type="ARBA" id="ARBA00055538"/>
    </source>
</evidence>
<dbReference type="NCBIfam" id="TIGR01728">
    <property type="entry name" value="SsuA_fam"/>
    <property type="match status" value="1"/>
</dbReference>
<protein>
    <recommendedName>
        <fullName evidence="6">Putative aliphatic sulfonates-binding protein</fullName>
    </recommendedName>
</protein>
<name>A0A433X6F9_9BACL</name>
<evidence type="ECO:0000256" key="2">
    <source>
        <dbReference type="ARBA" id="ARBA00010742"/>
    </source>
</evidence>
<sequence length="340" mass="36888">MKKRIFAVLMLLVVLTTAGCASKDQAAATTTADGKTNYQGLTLKLGVQGSGGLYGKAREEKWYEQAFEKLGVKVEWAEFQSGPPMTEAMASDKLDFAALGNMPVIAAQAAGIKFEIISQILDGKQNTAIIVPANSTLKDIKDLKGKRVAVTKGSNAYNLLTRGLHDAGIEASEVQIIQLQPNEAQPAFDSGKVDAWATWDPFITINTLTGKGKVLAEGESLGVLAPSFVIVRKEIADKYPELVTTYLSVLEKSRLWEEQNSAEATKKYAADYKIPEAIVGGMLKRSKSINIPVSQDIITELQKTADFQKSIGTIRRQIDVSEVVNNKFIEEALKSASSTK</sequence>
<keyword evidence="10" id="KW-1185">Reference proteome</keyword>
<evidence type="ECO:0000256" key="6">
    <source>
        <dbReference type="ARBA" id="ARBA00070228"/>
    </source>
</evidence>
<dbReference type="GO" id="GO:0016020">
    <property type="term" value="C:membrane"/>
    <property type="evidence" value="ECO:0007669"/>
    <property type="project" value="InterPro"/>
</dbReference>
<proteinExistence type="inferred from homology"/>
<dbReference type="PANTHER" id="PTHR30024">
    <property type="entry name" value="ALIPHATIC SULFONATES-BINDING PROTEIN-RELATED"/>
    <property type="match status" value="1"/>
</dbReference>
<accession>A0A433X6F9</accession>
<comment type="similarity">
    <text evidence="2">Belongs to the bacterial solute-binding protein SsuA/TauA family.</text>
</comment>
<dbReference type="GO" id="GO:0042626">
    <property type="term" value="F:ATPase-coupled transmembrane transporter activity"/>
    <property type="evidence" value="ECO:0007669"/>
    <property type="project" value="InterPro"/>
</dbReference>
<gene>
    <name evidence="9" type="ORF">EJP77_14510</name>
</gene>
<evidence type="ECO:0000256" key="4">
    <source>
        <dbReference type="ARBA" id="ARBA00022729"/>
    </source>
</evidence>
<comment type="subcellular location">
    <subcellularLocation>
        <location evidence="1">Periplasm</location>
    </subcellularLocation>
</comment>
<evidence type="ECO:0000313" key="9">
    <source>
        <dbReference type="EMBL" id="RUT29587.1"/>
    </source>
</evidence>
<dbReference type="RefSeq" id="WP_127199971.1">
    <property type="nucleotide sequence ID" value="NZ_RZNX01000006.1"/>
</dbReference>
<feature type="signal peptide" evidence="7">
    <location>
        <begin position="1"/>
        <end position="26"/>
    </location>
</feature>
<dbReference type="Gene3D" id="3.40.190.10">
    <property type="entry name" value="Periplasmic binding protein-like II"/>
    <property type="match status" value="2"/>
</dbReference>
<dbReference type="SUPFAM" id="SSF53850">
    <property type="entry name" value="Periplasmic binding protein-like II"/>
    <property type="match status" value="1"/>
</dbReference>
<reference evidence="9 10" key="1">
    <citation type="submission" date="2018-12" db="EMBL/GenBank/DDBJ databases">
        <authorList>
            <person name="Sun L."/>
            <person name="Chen Z."/>
        </authorList>
    </citation>
    <scope>NUCLEOTIDE SEQUENCE [LARGE SCALE GENOMIC DNA]</scope>
    <source>
        <strain evidence="9 10">3-5-3</strain>
    </source>
</reference>
<evidence type="ECO:0000259" key="8">
    <source>
        <dbReference type="SMART" id="SM00062"/>
    </source>
</evidence>